<dbReference type="InterPro" id="IPR046953">
    <property type="entry name" value="Spore_GerAC-like_C"/>
</dbReference>
<comment type="subcellular location">
    <subcellularLocation>
        <location evidence="1">Membrane</location>
        <topology evidence="1">Lipid-anchor</topology>
    </subcellularLocation>
</comment>
<feature type="domain" description="Spore germination GerAC-like C-terminal" evidence="8">
    <location>
        <begin position="214"/>
        <end position="377"/>
    </location>
</feature>
<dbReference type="Pfam" id="PF25198">
    <property type="entry name" value="Spore_GerAC_N"/>
    <property type="match status" value="1"/>
</dbReference>
<dbReference type="GO" id="GO:0016020">
    <property type="term" value="C:membrane"/>
    <property type="evidence" value="ECO:0007669"/>
    <property type="project" value="UniProtKB-SubCell"/>
</dbReference>
<dbReference type="InterPro" id="IPR008844">
    <property type="entry name" value="Spore_GerAC-like"/>
</dbReference>
<keyword evidence="11" id="KW-1185">Reference proteome</keyword>
<protein>
    <submittedName>
        <fullName evidence="10">Germination protein GerC</fullName>
    </submittedName>
</protein>
<dbReference type="OrthoDB" id="9816067at2"/>
<evidence type="ECO:0000259" key="8">
    <source>
        <dbReference type="Pfam" id="PF05504"/>
    </source>
</evidence>
<name>A0A0U2WCX4_9BACL</name>
<dbReference type="AlphaFoldDB" id="A0A0U2WCX4"/>
<evidence type="ECO:0000256" key="3">
    <source>
        <dbReference type="ARBA" id="ARBA00022544"/>
    </source>
</evidence>
<keyword evidence="3" id="KW-0309">Germination</keyword>
<keyword evidence="6" id="KW-0564">Palmitate</keyword>
<dbReference type="KEGG" id="pnp:IJ22_50310"/>
<reference evidence="10 11" key="2">
    <citation type="journal article" date="2016" name="Genome Announc.">
        <title>Complete Genome Sequences of Two Interactive Moderate Thermophiles, Paenibacillus napthalenovorans 32O-Y and Paenibacillus sp. 32O-W.</title>
        <authorList>
            <person name="Butler R.R.III."/>
            <person name="Wang J."/>
            <person name="Stark B.C."/>
            <person name="Pombert J.F."/>
        </authorList>
    </citation>
    <scope>NUCLEOTIDE SEQUENCE [LARGE SCALE GENOMIC DNA]</scope>
    <source>
        <strain evidence="10 11">32O-Y</strain>
    </source>
</reference>
<dbReference type="Pfam" id="PF05504">
    <property type="entry name" value="Spore_GerAC"/>
    <property type="match status" value="1"/>
</dbReference>
<accession>A0A0U2WCX4</accession>
<comment type="similarity">
    <text evidence="2">Belongs to the GerABKC lipoprotein family.</text>
</comment>
<dbReference type="InterPro" id="IPR038501">
    <property type="entry name" value="Spore_GerAC_C_sf"/>
</dbReference>
<dbReference type="NCBIfam" id="TIGR02887">
    <property type="entry name" value="spore_ger_x_C"/>
    <property type="match status" value="1"/>
</dbReference>
<dbReference type="InterPro" id="IPR057336">
    <property type="entry name" value="GerAC_N"/>
</dbReference>
<reference evidence="11" key="1">
    <citation type="submission" date="2015-12" db="EMBL/GenBank/DDBJ databases">
        <title>Complete genome sequences of two moderately thermophilic Paenibacillus species.</title>
        <authorList>
            <person name="Butler R.III."/>
            <person name="Wang J."/>
            <person name="Stark B.C."/>
            <person name="Pombert J.-F."/>
        </authorList>
    </citation>
    <scope>NUCLEOTIDE SEQUENCE [LARGE SCALE GENOMIC DNA]</scope>
    <source>
        <strain evidence="11">32O-Y</strain>
    </source>
</reference>
<evidence type="ECO:0000259" key="9">
    <source>
        <dbReference type="Pfam" id="PF25198"/>
    </source>
</evidence>
<evidence type="ECO:0000256" key="1">
    <source>
        <dbReference type="ARBA" id="ARBA00004635"/>
    </source>
</evidence>
<evidence type="ECO:0000256" key="2">
    <source>
        <dbReference type="ARBA" id="ARBA00007886"/>
    </source>
</evidence>
<keyword evidence="5" id="KW-0472">Membrane</keyword>
<evidence type="ECO:0000256" key="4">
    <source>
        <dbReference type="ARBA" id="ARBA00022729"/>
    </source>
</evidence>
<organism evidence="10 11">
    <name type="scientific">Paenibacillus naphthalenovorans</name>
    <dbReference type="NCBI Taxonomy" id="162209"/>
    <lineage>
        <taxon>Bacteria</taxon>
        <taxon>Bacillati</taxon>
        <taxon>Bacillota</taxon>
        <taxon>Bacilli</taxon>
        <taxon>Bacillales</taxon>
        <taxon>Paenibacillaceae</taxon>
        <taxon>Paenibacillus</taxon>
    </lineage>
</organism>
<dbReference type="RefSeq" id="WP_062410681.1">
    <property type="nucleotide sequence ID" value="NZ_CP013652.1"/>
</dbReference>
<dbReference type="Gene3D" id="3.30.300.210">
    <property type="entry name" value="Nutrient germinant receptor protein C, domain 3"/>
    <property type="match status" value="1"/>
</dbReference>
<dbReference type="EMBL" id="CP013652">
    <property type="protein sequence ID" value="ALS25293.1"/>
    <property type="molecule type" value="Genomic_DNA"/>
</dbReference>
<keyword evidence="7" id="KW-0449">Lipoprotein</keyword>
<evidence type="ECO:0000313" key="10">
    <source>
        <dbReference type="EMBL" id="ALS25293.1"/>
    </source>
</evidence>
<dbReference type="PATRIC" id="fig|162209.4.peg.5316"/>
<evidence type="ECO:0000256" key="6">
    <source>
        <dbReference type="ARBA" id="ARBA00023139"/>
    </source>
</evidence>
<dbReference type="STRING" id="162209.IJ22_50310"/>
<sequence length="390" mass="43410">MRPALTRLPLLLLILVSLTGCWDRTEINDLAFILTTAVDLEEDGSIRYSVLLPLPGSMGGPTGGGGGTAGNTTYYIDSAVGDTIRSAQAKLQKRMSRRMFLAHRRTLVVGEEYAKKGIREIFDATARTAESRMSTFLIVSKGKAYDLLQANPQFERFPSEAIRELVKARTVMNINIKDIALSLSTIGSDPVVVYVGVKESEKGPKPSKEIEVLGYAQFRKDKMVGIFEGRTALGLALLKNEPVTLKITVPIEKNKLITASIYEPRSKIQPKLAGGKLAYDIYIDSKSKVIESSDYYDLSQINKIKQLEQRIGSYMKSSVEETLKKMANKETDSISLGTRLWIAYPRLWKETYEKAWPQGFKDADFNVHIENTLSETGLIYENVTKAGNGY</sequence>
<dbReference type="PANTHER" id="PTHR35789:SF1">
    <property type="entry name" value="SPORE GERMINATION PROTEIN B3"/>
    <property type="match status" value="1"/>
</dbReference>
<evidence type="ECO:0000313" key="11">
    <source>
        <dbReference type="Proteomes" id="UP000061660"/>
    </source>
</evidence>
<proteinExistence type="inferred from homology"/>
<evidence type="ECO:0000256" key="5">
    <source>
        <dbReference type="ARBA" id="ARBA00023136"/>
    </source>
</evidence>
<dbReference type="GO" id="GO:0009847">
    <property type="term" value="P:spore germination"/>
    <property type="evidence" value="ECO:0007669"/>
    <property type="project" value="InterPro"/>
</dbReference>
<keyword evidence="4" id="KW-0732">Signal</keyword>
<dbReference type="PROSITE" id="PS51257">
    <property type="entry name" value="PROKAR_LIPOPROTEIN"/>
    <property type="match status" value="1"/>
</dbReference>
<feature type="domain" description="Spore germination protein N-terminal" evidence="9">
    <location>
        <begin position="23"/>
        <end position="196"/>
    </location>
</feature>
<dbReference type="Proteomes" id="UP000061660">
    <property type="component" value="Chromosome"/>
</dbReference>
<gene>
    <name evidence="10" type="ORF">IJ22_50310</name>
</gene>
<dbReference type="PANTHER" id="PTHR35789">
    <property type="entry name" value="SPORE GERMINATION PROTEIN B3"/>
    <property type="match status" value="1"/>
</dbReference>
<evidence type="ECO:0000256" key="7">
    <source>
        <dbReference type="ARBA" id="ARBA00023288"/>
    </source>
</evidence>